<evidence type="ECO:0000313" key="11">
    <source>
        <dbReference type="Proteomes" id="UP001324634"/>
    </source>
</evidence>
<dbReference type="PANTHER" id="PTHR43547:SF2">
    <property type="entry name" value="HYBRID SIGNAL TRANSDUCTION HISTIDINE KINASE C"/>
    <property type="match status" value="1"/>
</dbReference>
<dbReference type="KEGG" id="psti:SOO65_14255"/>
<dbReference type="InterPro" id="IPR036890">
    <property type="entry name" value="HATPase_C_sf"/>
</dbReference>
<dbReference type="RefSeq" id="WP_321391369.1">
    <property type="nucleotide sequence ID" value="NZ_CP139487.1"/>
</dbReference>
<dbReference type="Pfam" id="PF00512">
    <property type="entry name" value="HisKA"/>
    <property type="match status" value="1"/>
</dbReference>
<dbReference type="InterPro" id="IPR001789">
    <property type="entry name" value="Sig_transdc_resp-reg_receiver"/>
</dbReference>
<evidence type="ECO:0000259" key="8">
    <source>
        <dbReference type="PROSITE" id="PS50110"/>
    </source>
</evidence>
<sequence>MKKVNILVVDDRPEGVMAVQAVLNSPNYNVVTSSSGNDALKHLLQMEFAVILLDVQMPGMNGFETASIIKTREKSKDIPIIFMSAVSQDEQYVYQGYGVGAIDYLLKPFDPYILRSKVAIFVDIFRKNQLIKDQAQKLHENEQKAHAEKIDRMEMENLRRYQYLADSIPQIVFRLLPNGEYEYFNKVWYEYTGLSAEKSEGLAWKDVIHPDDLQELMNLFRDGTDALVTECRILNHKGEFRWHLVRIQAERYFNPKEISSWLGTATDIEDRKREEEMQKFLANAGELLVSTLDYRLTLQSITKLAVPYLADWCAFDIVGENGQLENLVITHKDPQKQQIAVKLHDKYLCRADSEVGAAKVIKTGQYIVFNDIDQELIQNTSIDEEQKQLSTELAATAALVVPLKLHGKVLGALTFAVSGNRMIYDQYFIDTAEELAKRVSLAFENSKLYRISQEAIEVRNEFLSIASHELNTPITSLKLQLQMVRKTLLAAKDGQFPMDRFTKSVDASVKQVDRLINLVQILLDVSRIQSGRFTFNFEEMNAQDVVKEVYERHKEILQNSGCSLEMNLGENIPVVWDKIRIEQVITNLLTNTIKYAPGVVELKMEELDDEVIITVKDHGKGIPEHKLKTIFERFERATTNESVSGLGLGLFIVKQIVEGHMGRIEVKSIPEEGTTFKVILPKDVNEAMEHRQAEPSSENQYH</sequence>
<dbReference type="Gene3D" id="3.30.450.20">
    <property type="entry name" value="PAS domain"/>
    <property type="match status" value="1"/>
</dbReference>
<dbReference type="SUPFAM" id="SSF55874">
    <property type="entry name" value="ATPase domain of HSP90 chaperone/DNA topoisomerase II/histidine kinase"/>
    <property type="match status" value="1"/>
</dbReference>
<dbReference type="FunFam" id="3.30.565.10:FF:000006">
    <property type="entry name" value="Sensor histidine kinase WalK"/>
    <property type="match status" value="1"/>
</dbReference>
<dbReference type="InterPro" id="IPR000014">
    <property type="entry name" value="PAS"/>
</dbReference>
<protein>
    <recommendedName>
        <fullName evidence="2">histidine kinase</fullName>
        <ecNumber evidence="2">2.7.13.3</ecNumber>
    </recommendedName>
</protein>
<dbReference type="InterPro" id="IPR011006">
    <property type="entry name" value="CheY-like_superfamily"/>
</dbReference>
<dbReference type="SUPFAM" id="SSF55781">
    <property type="entry name" value="GAF domain-like"/>
    <property type="match status" value="1"/>
</dbReference>
<evidence type="ECO:0000313" key="10">
    <source>
        <dbReference type="EMBL" id="WPU63854.1"/>
    </source>
</evidence>
<dbReference type="SMART" id="SM00091">
    <property type="entry name" value="PAS"/>
    <property type="match status" value="1"/>
</dbReference>
<dbReference type="PROSITE" id="PS50110">
    <property type="entry name" value="RESPONSE_REGULATORY"/>
    <property type="match status" value="1"/>
</dbReference>
<dbReference type="InterPro" id="IPR003661">
    <property type="entry name" value="HisK_dim/P_dom"/>
</dbReference>
<feature type="domain" description="PAS" evidence="9">
    <location>
        <begin position="157"/>
        <end position="227"/>
    </location>
</feature>
<keyword evidence="11" id="KW-1185">Reference proteome</keyword>
<evidence type="ECO:0000256" key="5">
    <source>
        <dbReference type="ARBA" id="ARBA00022777"/>
    </source>
</evidence>
<dbReference type="NCBIfam" id="TIGR00229">
    <property type="entry name" value="sensory_box"/>
    <property type="match status" value="1"/>
</dbReference>
<dbReference type="SMART" id="SM00448">
    <property type="entry name" value="REC"/>
    <property type="match status" value="1"/>
</dbReference>
<dbReference type="SUPFAM" id="SSF55785">
    <property type="entry name" value="PYP-like sensor domain (PAS domain)"/>
    <property type="match status" value="1"/>
</dbReference>
<feature type="domain" description="Response regulatory" evidence="8">
    <location>
        <begin position="5"/>
        <end position="122"/>
    </location>
</feature>
<evidence type="ECO:0000256" key="2">
    <source>
        <dbReference type="ARBA" id="ARBA00012438"/>
    </source>
</evidence>
<dbReference type="SMART" id="SM00065">
    <property type="entry name" value="GAF"/>
    <property type="match status" value="1"/>
</dbReference>
<proteinExistence type="predicted"/>
<comment type="catalytic activity">
    <reaction evidence="1">
        <text>ATP + protein L-histidine = ADP + protein N-phospho-L-histidine.</text>
        <dbReference type="EC" id="2.7.13.3"/>
    </reaction>
</comment>
<dbReference type="Pfam" id="PF13185">
    <property type="entry name" value="GAF_2"/>
    <property type="match status" value="1"/>
</dbReference>
<dbReference type="InterPro" id="IPR003018">
    <property type="entry name" value="GAF"/>
</dbReference>
<dbReference type="EC" id="2.7.13.3" evidence="2"/>
<dbReference type="CDD" id="cd00130">
    <property type="entry name" value="PAS"/>
    <property type="match status" value="1"/>
</dbReference>
<dbReference type="PANTHER" id="PTHR43547">
    <property type="entry name" value="TWO-COMPONENT HISTIDINE KINASE"/>
    <property type="match status" value="1"/>
</dbReference>
<evidence type="ECO:0000256" key="4">
    <source>
        <dbReference type="ARBA" id="ARBA00022679"/>
    </source>
</evidence>
<dbReference type="InterPro" id="IPR035965">
    <property type="entry name" value="PAS-like_dom_sf"/>
</dbReference>
<dbReference type="InterPro" id="IPR036097">
    <property type="entry name" value="HisK_dim/P_sf"/>
</dbReference>
<dbReference type="InterPro" id="IPR005467">
    <property type="entry name" value="His_kinase_dom"/>
</dbReference>
<name>A0AAX4HKR6_9BACT</name>
<dbReference type="SUPFAM" id="SSF52172">
    <property type="entry name" value="CheY-like"/>
    <property type="match status" value="1"/>
</dbReference>
<dbReference type="PROSITE" id="PS50109">
    <property type="entry name" value="HIS_KIN"/>
    <property type="match status" value="1"/>
</dbReference>
<dbReference type="Gene3D" id="3.40.50.2300">
    <property type="match status" value="1"/>
</dbReference>
<dbReference type="InterPro" id="IPR003594">
    <property type="entry name" value="HATPase_dom"/>
</dbReference>
<dbReference type="InterPro" id="IPR004358">
    <property type="entry name" value="Sig_transdc_His_kin-like_C"/>
</dbReference>
<dbReference type="SMART" id="SM00388">
    <property type="entry name" value="HisKA"/>
    <property type="match status" value="1"/>
</dbReference>
<dbReference type="GO" id="GO:0000155">
    <property type="term" value="F:phosphorelay sensor kinase activity"/>
    <property type="evidence" value="ECO:0007669"/>
    <property type="project" value="InterPro"/>
</dbReference>
<dbReference type="PROSITE" id="PS50112">
    <property type="entry name" value="PAS"/>
    <property type="match status" value="1"/>
</dbReference>
<evidence type="ECO:0000256" key="3">
    <source>
        <dbReference type="ARBA" id="ARBA00022553"/>
    </source>
</evidence>
<dbReference type="InterPro" id="IPR029016">
    <property type="entry name" value="GAF-like_dom_sf"/>
</dbReference>
<dbReference type="AlphaFoldDB" id="A0AAX4HKR6"/>
<feature type="modified residue" description="4-aspartylphosphate" evidence="6">
    <location>
        <position position="54"/>
    </location>
</feature>
<dbReference type="Proteomes" id="UP001324634">
    <property type="component" value="Chromosome"/>
</dbReference>
<keyword evidence="3 6" id="KW-0597">Phosphoprotein</keyword>
<reference evidence="10 11" key="1">
    <citation type="submission" date="2023-11" db="EMBL/GenBank/DDBJ databases">
        <title>Peredibacter starrii A3.12.</title>
        <authorList>
            <person name="Mitchell R.J."/>
        </authorList>
    </citation>
    <scope>NUCLEOTIDE SEQUENCE [LARGE SCALE GENOMIC DNA]</scope>
    <source>
        <strain evidence="10 11">A3.12</strain>
    </source>
</reference>
<organism evidence="10 11">
    <name type="scientific">Peredibacter starrii</name>
    <dbReference type="NCBI Taxonomy" id="28202"/>
    <lineage>
        <taxon>Bacteria</taxon>
        <taxon>Pseudomonadati</taxon>
        <taxon>Bdellovibrionota</taxon>
        <taxon>Bacteriovoracia</taxon>
        <taxon>Bacteriovoracales</taxon>
        <taxon>Bacteriovoracaceae</taxon>
        <taxon>Peredibacter</taxon>
    </lineage>
</organism>
<dbReference type="Gene3D" id="3.30.450.40">
    <property type="match status" value="1"/>
</dbReference>
<dbReference type="Gene3D" id="1.10.287.130">
    <property type="match status" value="1"/>
</dbReference>
<dbReference type="CDD" id="cd00075">
    <property type="entry name" value="HATPase"/>
    <property type="match status" value="1"/>
</dbReference>
<dbReference type="Pfam" id="PF08447">
    <property type="entry name" value="PAS_3"/>
    <property type="match status" value="1"/>
</dbReference>
<evidence type="ECO:0000256" key="1">
    <source>
        <dbReference type="ARBA" id="ARBA00000085"/>
    </source>
</evidence>
<accession>A0AAX4HKR6</accession>
<keyword evidence="5" id="KW-0418">Kinase</keyword>
<dbReference type="Pfam" id="PF02518">
    <property type="entry name" value="HATPase_c"/>
    <property type="match status" value="1"/>
</dbReference>
<dbReference type="CDD" id="cd00082">
    <property type="entry name" value="HisKA"/>
    <property type="match status" value="1"/>
</dbReference>
<dbReference type="Gene3D" id="3.30.565.10">
    <property type="entry name" value="Histidine kinase-like ATPase, C-terminal domain"/>
    <property type="match status" value="1"/>
</dbReference>
<dbReference type="SMART" id="SM00086">
    <property type="entry name" value="PAC"/>
    <property type="match status" value="1"/>
</dbReference>
<gene>
    <name evidence="10" type="ORF">SOO65_14255</name>
</gene>
<dbReference type="EMBL" id="CP139487">
    <property type="protein sequence ID" value="WPU63854.1"/>
    <property type="molecule type" value="Genomic_DNA"/>
</dbReference>
<evidence type="ECO:0000256" key="6">
    <source>
        <dbReference type="PROSITE-ProRule" id="PRU00169"/>
    </source>
</evidence>
<dbReference type="SMART" id="SM00387">
    <property type="entry name" value="HATPase_c"/>
    <property type="match status" value="1"/>
</dbReference>
<evidence type="ECO:0000259" key="9">
    <source>
        <dbReference type="PROSITE" id="PS50112"/>
    </source>
</evidence>
<dbReference type="Pfam" id="PF00072">
    <property type="entry name" value="Response_reg"/>
    <property type="match status" value="1"/>
</dbReference>
<dbReference type="InterPro" id="IPR001610">
    <property type="entry name" value="PAC"/>
</dbReference>
<keyword evidence="4" id="KW-0808">Transferase</keyword>
<dbReference type="SUPFAM" id="SSF47384">
    <property type="entry name" value="Homodimeric domain of signal transducing histidine kinase"/>
    <property type="match status" value="1"/>
</dbReference>
<dbReference type="PRINTS" id="PR00344">
    <property type="entry name" value="BCTRLSENSOR"/>
</dbReference>
<evidence type="ECO:0000259" key="7">
    <source>
        <dbReference type="PROSITE" id="PS50109"/>
    </source>
</evidence>
<feature type="domain" description="Histidine kinase" evidence="7">
    <location>
        <begin position="465"/>
        <end position="684"/>
    </location>
</feature>
<dbReference type="InterPro" id="IPR013655">
    <property type="entry name" value="PAS_fold_3"/>
</dbReference>